<keyword evidence="2" id="KW-0472">Membrane</keyword>
<evidence type="ECO:0000256" key="2">
    <source>
        <dbReference type="SAM" id="Phobius"/>
    </source>
</evidence>
<feature type="region of interest" description="Disordered" evidence="1">
    <location>
        <begin position="1"/>
        <end position="20"/>
    </location>
</feature>
<name>A0A9N8HD25_9STRA</name>
<accession>A0A9N8HD25</accession>
<keyword evidence="4" id="KW-1185">Reference proteome</keyword>
<protein>
    <submittedName>
        <fullName evidence="3">Uncharacterized protein</fullName>
    </submittedName>
</protein>
<feature type="transmembrane region" description="Helical" evidence="2">
    <location>
        <begin position="29"/>
        <end position="49"/>
    </location>
</feature>
<gene>
    <name evidence="3" type="ORF">SEMRO_406_G136440.1</name>
</gene>
<sequence length="524" mass="59360">MAMMISPTATPTNSNTCTTTTKRSTRSEWLLVLAVSVCFVLLDVSYLAIRNSSPSIPSAASVTTGIVKSGRRQLGETKKIEETQYVEFDAKDRISKLRMFALSDYTVLGPTQFPTPTRCIQRSLASGTGNSGGPTVVEVAPIIKPVLGQHRSDHDAVFAFAAEYDLSIYQGFILSLRKTGFQGDIVLAVSPLDLANPDTNDKPTDRQIQLHSFFASDPHVIIYVVPFVCYNAEGQSTESAKGGIRICHCHVLYGTRNVTQPNKDRHIEYSATEWKPIPDFREARPVATTRYELYWIWSTQYQPHTWQMLVDARDTFFQEDPFASVPREPNLQRKNGVIFFFGENAEATRIGKSDKNRKWLTNAYGLKVIRAMEDKPTICSGATMGEQIALETYLRAMVNEFDETEIRLMGADQGFHNYLYYSGKLQYAERIRSITVFDQGRGIVNNMGAMRTKEPNEWGNGKLIQTEAKSGDQVVFNWDETISPVVHQFDRFKPLGRFFYRVKTKELAKDWEQRQADKKKKKKV</sequence>
<dbReference type="OrthoDB" id="413746at2759"/>
<evidence type="ECO:0000256" key="1">
    <source>
        <dbReference type="SAM" id="MobiDB-lite"/>
    </source>
</evidence>
<evidence type="ECO:0000313" key="3">
    <source>
        <dbReference type="EMBL" id="CAB9509816.1"/>
    </source>
</evidence>
<comment type="caution">
    <text evidence="3">The sequence shown here is derived from an EMBL/GenBank/DDBJ whole genome shotgun (WGS) entry which is preliminary data.</text>
</comment>
<dbReference type="Proteomes" id="UP001153069">
    <property type="component" value="Unassembled WGS sequence"/>
</dbReference>
<organism evidence="3 4">
    <name type="scientific">Seminavis robusta</name>
    <dbReference type="NCBI Taxonomy" id="568900"/>
    <lineage>
        <taxon>Eukaryota</taxon>
        <taxon>Sar</taxon>
        <taxon>Stramenopiles</taxon>
        <taxon>Ochrophyta</taxon>
        <taxon>Bacillariophyta</taxon>
        <taxon>Bacillariophyceae</taxon>
        <taxon>Bacillariophycidae</taxon>
        <taxon>Naviculales</taxon>
        <taxon>Naviculaceae</taxon>
        <taxon>Seminavis</taxon>
    </lineage>
</organism>
<proteinExistence type="predicted"/>
<keyword evidence="2" id="KW-0812">Transmembrane</keyword>
<keyword evidence="2" id="KW-1133">Transmembrane helix</keyword>
<dbReference type="AlphaFoldDB" id="A0A9N8HD25"/>
<dbReference type="EMBL" id="CAICTM010000405">
    <property type="protein sequence ID" value="CAB9509816.1"/>
    <property type="molecule type" value="Genomic_DNA"/>
</dbReference>
<reference evidence="3" key="1">
    <citation type="submission" date="2020-06" db="EMBL/GenBank/DDBJ databases">
        <authorList>
            <consortium name="Plant Systems Biology data submission"/>
        </authorList>
    </citation>
    <scope>NUCLEOTIDE SEQUENCE</scope>
    <source>
        <strain evidence="3">D6</strain>
    </source>
</reference>
<evidence type="ECO:0000313" key="4">
    <source>
        <dbReference type="Proteomes" id="UP001153069"/>
    </source>
</evidence>